<reference evidence="3" key="1">
    <citation type="submission" date="2022-07" db="EMBL/GenBank/DDBJ databases">
        <title>Phylogenomic reconstructions and comparative analyses of Kickxellomycotina fungi.</title>
        <authorList>
            <person name="Reynolds N.K."/>
            <person name="Stajich J.E."/>
            <person name="Barry K."/>
            <person name="Grigoriev I.V."/>
            <person name="Crous P."/>
            <person name="Smith M.E."/>
        </authorList>
    </citation>
    <scope>NUCLEOTIDE SEQUENCE</scope>
    <source>
        <strain evidence="3">NRRL 1565</strain>
    </source>
</reference>
<comment type="caution">
    <text evidence="3">The sequence shown here is derived from an EMBL/GenBank/DDBJ whole genome shotgun (WGS) entry which is preliminary data.</text>
</comment>
<feature type="compositionally biased region" description="Polar residues" evidence="1">
    <location>
        <begin position="8"/>
        <end position="23"/>
    </location>
</feature>
<keyword evidence="2" id="KW-0472">Membrane</keyword>
<dbReference type="OrthoDB" id="2282627at2759"/>
<dbReference type="AlphaFoldDB" id="A0A9W8LVK0"/>
<accession>A0A9W8LVK0</accession>
<feature type="compositionally biased region" description="Polar residues" evidence="1">
    <location>
        <begin position="105"/>
        <end position="135"/>
    </location>
</feature>
<feature type="region of interest" description="Disordered" evidence="1">
    <location>
        <begin position="1"/>
        <end position="39"/>
    </location>
</feature>
<gene>
    <name evidence="3" type="ORF">H4R20_000343</name>
</gene>
<feature type="region of interest" description="Disordered" evidence="1">
    <location>
        <begin position="81"/>
        <end position="141"/>
    </location>
</feature>
<evidence type="ECO:0000256" key="2">
    <source>
        <dbReference type="SAM" id="Phobius"/>
    </source>
</evidence>
<feature type="compositionally biased region" description="Low complexity" evidence="1">
    <location>
        <begin position="24"/>
        <end position="33"/>
    </location>
</feature>
<evidence type="ECO:0000256" key="1">
    <source>
        <dbReference type="SAM" id="MobiDB-lite"/>
    </source>
</evidence>
<keyword evidence="2" id="KW-1133">Transmembrane helix</keyword>
<evidence type="ECO:0000313" key="3">
    <source>
        <dbReference type="EMBL" id="KAJ2809164.1"/>
    </source>
</evidence>
<sequence>MPEKPSDTLMSGVTFSEDSINRASSTSGSSKTSPDVTDCSHIPFRKCSTSTRTSVQSMDDIQTNVFSNSAKNLKLMLQGNRVNSGTHSNPELARRELLPSKQKRTYSSSRRYVSPNADSNNAQFERVSEQPTVRESSGARPQKHLLSLGKLPPQLIQRGRNRTLISSHSSSSPFRIPTLALFRLLLYPLIPIFSFTLMCVVRWVWFRSAMPSRWEILNVLSGFLRALEGFLCLIVFLLNPALNRSFREIRKRNTPVFT</sequence>
<proteinExistence type="predicted"/>
<keyword evidence="2" id="KW-0812">Transmembrane</keyword>
<keyword evidence="4" id="KW-1185">Reference proteome</keyword>
<dbReference type="Proteomes" id="UP001140094">
    <property type="component" value="Unassembled WGS sequence"/>
</dbReference>
<protein>
    <submittedName>
        <fullName evidence="3">Uncharacterized protein</fullName>
    </submittedName>
</protein>
<feature type="transmembrane region" description="Helical" evidence="2">
    <location>
        <begin position="217"/>
        <end position="242"/>
    </location>
</feature>
<feature type="transmembrane region" description="Helical" evidence="2">
    <location>
        <begin position="184"/>
        <end position="205"/>
    </location>
</feature>
<organism evidence="3 4">
    <name type="scientific">Coemansia guatemalensis</name>
    <dbReference type="NCBI Taxonomy" id="2761395"/>
    <lineage>
        <taxon>Eukaryota</taxon>
        <taxon>Fungi</taxon>
        <taxon>Fungi incertae sedis</taxon>
        <taxon>Zoopagomycota</taxon>
        <taxon>Kickxellomycotina</taxon>
        <taxon>Kickxellomycetes</taxon>
        <taxon>Kickxellales</taxon>
        <taxon>Kickxellaceae</taxon>
        <taxon>Coemansia</taxon>
    </lineage>
</organism>
<evidence type="ECO:0000313" key="4">
    <source>
        <dbReference type="Proteomes" id="UP001140094"/>
    </source>
</evidence>
<name>A0A9W8LVK0_9FUNG</name>
<dbReference type="EMBL" id="JANBUO010000009">
    <property type="protein sequence ID" value="KAJ2809164.1"/>
    <property type="molecule type" value="Genomic_DNA"/>
</dbReference>